<comment type="caution">
    <text evidence="2">The sequence shown here is derived from an EMBL/GenBank/DDBJ whole genome shotgun (WGS) entry which is preliminary data.</text>
</comment>
<name>A0ABD6BPJ1_9EURY</name>
<evidence type="ECO:0000313" key="2">
    <source>
        <dbReference type="EMBL" id="MFD1567012.1"/>
    </source>
</evidence>
<dbReference type="CDD" id="cd04301">
    <property type="entry name" value="NAT_SF"/>
    <property type="match status" value="1"/>
</dbReference>
<dbReference type="PROSITE" id="PS51186">
    <property type="entry name" value="GNAT"/>
    <property type="match status" value="1"/>
</dbReference>
<keyword evidence="3" id="KW-1185">Reference proteome</keyword>
<gene>
    <name evidence="2" type="ORF">ACFSAU_05875</name>
</gene>
<dbReference type="EC" id="2.3.1.-" evidence="2"/>
<dbReference type="EMBL" id="JBHUCZ010000002">
    <property type="protein sequence ID" value="MFD1567012.1"/>
    <property type="molecule type" value="Genomic_DNA"/>
</dbReference>
<dbReference type="Pfam" id="PF00583">
    <property type="entry name" value="Acetyltransf_1"/>
    <property type="match status" value="1"/>
</dbReference>
<dbReference type="SUPFAM" id="SSF55729">
    <property type="entry name" value="Acyl-CoA N-acyltransferases (Nat)"/>
    <property type="match status" value="1"/>
</dbReference>
<dbReference type="InterPro" id="IPR000182">
    <property type="entry name" value="GNAT_dom"/>
</dbReference>
<evidence type="ECO:0000313" key="3">
    <source>
        <dbReference type="Proteomes" id="UP001597139"/>
    </source>
</evidence>
<keyword evidence="2" id="KW-0012">Acyltransferase</keyword>
<sequence length="291" mass="31912">MSASDGCQKLTTSSKSVETVELIVCPDCGERSNSATRYGEMHACIACDEPLGRDLTLEEERLPVFTCGACGEETPPFYEHLGHVGDVSVLNCSNEDCDYIVAAMLDNGVYKDPNDLLSDACVGEVDSVRQNKQVTVVETREQKAAVQLLNIEAKNEDTTFSLYKPEHANAFLAYHDGTAVGYLTWTAEPAEDTRSGKVAVLRQIFTLPTFRRTGIGTLLLEQFKQEAADFTDDLYAVEGANTQTLRLLKAAGDVDYTITDEGVEPTKTDTVAFLKSNPFRKLASELARENQ</sequence>
<dbReference type="Gene3D" id="3.40.630.30">
    <property type="match status" value="1"/>
</dbReference>
<dbReference type="Proteomes" id="UP001597139">
    <property type="component" value="Unassembled WGS sequence"/>
</dbReference>
<dbReference type="RefSeq" id="WP_267646544.1">
    <property type="nucleotide sequence ID" value="NZ_JANHGR010000001.1"/>
</dbReference>
<dbReference type="AlphaFoldDB" id="A0ABD6BPJ1"/>
<dbReference type="InterPro" id="IPR016181">
    <property type="entry name" value="Acyl_CoA_acyltransferase"/>
</dbReference>
<reference evidence="2 3" key="1">
    <citation type="journal article" date="2019" name="Int. J. Syst. Evol. Microbiol.">
        <title>The Global Catalogue of Microorganisms (GCM) 10K type strain sequencing project: providing services to taxonomists for standard genome sequencing and annotation.</title>
        <authorList>
            <consortium name="The Broad Institute Genomics Platform"/>
            <consortium name="The Broad Institute Genome Sequencing Center for Infectious Disease"/>
            <person name="Wu L."/>
            <person name="Ma J."/>
        </authorList>
    </citation>
    <scope>NUCLEOTIDE SEQUENCE [LARGE SCALE GENOMIC DNA]</scope>
    <source>
        <strain evidence="2 3">CGMCC 1.12859</strain>
    </source>
</reference>
<organism evidence="2 3">
    <name type="scientific">Halolamina litorea</name>
    <dbReference type="NCBI Taxonomy" id="1515593"/>
    <lineage>
        <taxon>Archaea</taxon>
        <taxon>Methanobacteriati</taxon>
        <taxon>Methanobacteriota</taxon>
        <taxon>Stenosarchaea group</taxon>
        <taxon>Halobacteria</taxon>
        <taxon>Halobacteriales</taxon>
        <taxon>Haloferacaceae</taxon>
    </lineage>
</organism>
<proteinExistence type="predicted"/>
<evidence type="ECO:0000259" key="1">
    <source>
        <dbReference type="PROSITE" id="PS51186"/>
    </source>
</evidence>
<accession>A0ABD6BPJ1</accession>
<feature type="domain" description="N-acetyltransferase" evidence="1">
    <location>
        <begin position="135"/>
        <end position="280"/>
    </location>
</feature>
<dbReference type="GO" id="GO:0016746">
    <property type="term" value="F:acyltransferase activity"/>
    <property type="evidence" value="ECO:0007669"/>
    <property type="project" value="UniProtKB-KW"/>
</dbReference>
<protein>
    <submittedName>
        <fullName evidence="2">GNAT family N-acetyltransferase</fullName>
        <ecNumber evidence="2">2.3.1.-</ecNumber>
    </submittedName>
</protein>
<keyword evidence="2" id="KW-0808">Transferase</keyword>